<feature type="transmembrane region" description="Helical" evidence="2">
    <location>
        <begin position="106"/>
        <end position="125"/>
    </location>
</feature>
<keyword evidence="2" id="KW-0472">Membrane</keyword>
<evidence type="ECO:0000313" key="4">
    <source>
        <dbReference type="Proteomes" id="UP000823616"/>
    </source>
</evidence>
<comment type="caution">
    <text evidence="3">The sequence shown here is derived from an EMBL/GenBank/DDBJ whole genome shotgun (WGS) entry which is preliminary data.</text>
</comment>
<proteinExistence type="predicted"/>
<protein>
    <submittedName>
        <fullName evidence="3">SoxR reducing system RseC family protein</fullName>
    </submittedName>
</protein>
<keyword evidence="2" id="KW-0812">Transmembrane</keyword>
<name>A0A9D9HHA2_9SPIR</name>
<gene>
    <name evidence="3" type="ORF">IAA96_08175</name>
</gene>
<reference evidence="3" key="2">
    <citation type="journal article" date="2021" name="PeerJ">
        <title>Extensive microbial diversity within the chicken gut microbiome revealed by metagenomics and culture.</title>
        <authorList>
            <person name="Gilroy R."/>
            <person name="Ravi A."/>
            <person name="Getino M."/>
            <person name="Pursley I."/>
            <person name="Horton D.L."/>
            <person name="Alikhan N.F."/>
            <person name="Baker D."/>
            <person name="Gharbi K."/>
            <person name="Hall N."/>
            <person name="Watson M."/>
            <person name="Adriaenssens E.M."/>
            <person name="Foster-Nyarko E."/>
            <person name="Jarju S."/>
            <person name="Secka A."/>
            <person name="Antonio M."/>
            <person name="Oren A."/>
            <person name="Chaudhuri R.R."/>
            <person name="La Ragione R."/>
            <person name="Hildebrand F."/>
            <person name="Pallen M.J."/>
        </authorList>
    </citation>
    <scope>NUCLEOTIDE SEQUENCE</scope>
    <source>
        <strain evidence="3">B3-4054</strain>
    </source>
</reference>
<keyword evidence="2" id="KW-1133">Transmembrane helix</keyword>
<dbReference type="AlphaFoldDB" id="A0A9D9HHA2"/>
<feature type="region of interest" description="Disordered" evidence="1">
    <location>
        <begin position="134"/>
        <end position="154"/>
    </location>
</feature>
<evidence type="ECO:0000313" key="3">
    <source>
        <dbReference type="EMBL" id="MBO8451064.1"/>
    </source>
</evidence>
<sequence length="154" mass="15518">MKTKATVIRTGDGQAWVVPDTACCSCCGNHTGHTCGETAQCSASSAFCVKNSRNISLRPGDRVFVSCPAGQTALQAIRAVVFPFLAAAAGYILAPAGKTGGGKAAGALAAFFAAACLAAGIRVLLRKKNLLSGGEPEITGRTDSPEPPAPGDIP</sequence>
<evidence type="ECO:0000256" key="2">
    <source>
        <dbReference type="SAM" id="Phobius"/>
    </source>
</evidence>
<dbReference type="Proteomes" id="UP000823616">
    <property type="component" value="Unassembled WGS sequence"/>
</dbReference>
<dbReference type="Pfam" id="PF04246">
    <property type="entry name" value="RseC_MucC"/>
    <property type="match status" value="1"/>
</dbReference>
<organism evidence="3 4">
    <name type="scientific">Candidatus Avitreponema avistercoris</name>
    <dbReference type="NCBI Taxonomy" id="2840705"/>
    <lineage>
        <taxon>Bacteria</taxon>
        <taxon>Pseudomonadati</taxon>
        <taxon>Spirochaetota</taxon>
        <taxon>Spirochaetia</taxon>
        <taxon>Spirochaetales</taxon>
        <taxon>Candidatus Avitreponema</taxon>
    </lineage>
</organism>
<reference evidence="3" key="1">
    <citation type="submission" date="2020-10" db="EMBL/GenBank/DDBJ databases">
        <authorList>
            <person name="Gilroy R."/>
        </authorList>
    </citation>
    <scope>NUCLEOTIDE SEQUENCE</scope>
    <source>
        <strain evidence="3">B3-4054</strain>
    </source>
</reference>
<feature type="transmembrane region" description="Helical" evidence="2">
    <location>
        <begin position="76"/>
        <end position="94"/>
    </location>
</feature>
<evidence type="ECO:0000256" key="1">
    <source>
        <dbReference type="SAM" id="MobiDB-lite"/>
    </source>
</evidence>
<accession>A0A9D9HHA2</accession>
<dbReference type="EMBL" id="JADIMS010000153">
    <property type="protein sequence ID" value="MBO8451064.1"/>
    <property type="molecule type" value="Genomic_DNA"/>
</dbReference>
<feature type="compositionally biased region" description="Pro residues" evidence="1">
    <location>
        <begin position="145"/>
        <end position="154"/>
    </location>
</feature>